<gene>
    <name evidence="2" type="ORF">M5K25_007180</name>
</gene>
<dbReference type="Proteomes" id="UP001552299">
    <property type="component" value="Unassembled WGS sequence"/>
</dbReference>
<accession>A0ABD0VD57</accession>
<dbReference type="AlphaFoldDB" id="A0ABD0VD57"/>
<protein>
    <submittedName>
        <fullName evidence="2">Uncharacterized protein</fullName>
    </submittedName>
</protein>
<feature type="region of interest" description="Disordered" evidence="1">
    <location>
        <begin position="41"/>
        <end position="69"/>
    </location>
</feature>
<evidence type="ECO:0000313" key="2">
    <source>
        <dbReference type="EMBL" id="KAL0923134.1"/>
    </source>
</evidence>
<dbReference type="EMBL" id="JANQDX010000006">
    <property type="protein sequence ID" value="KAL0923134.1"/>
    <property type="molecule type" value="Genomic_DNA"/>
</dbReference>
<feature type="compositionally biased region" description="Basic and acidic residues" evidence="1">
    <location>
        <begin position="47"/>
        <end position="69"/>
    </location>
</feature>
<name>A0ABD0VD57_DENTH</name>
<evidence type="ECO:0000313" key="3">
    <source>
        <dbReference type="Proteomes" id="UP001552299"/>
    </source>
</evidence>
<organism evidence="2 3">
    <name type="scientific">Dendrobium thyrsiflorum</name>
    <name type="common">Pinecone-like raceme dendrobium</name>
    <name type="synonym">Orchid</name>
    <dbReference type="NCBI Taxonomy" id="117978"/>
    <lineage>
        <taxon>Eukaryota</taxon>
        <taxon>Viridiplantae</taxon>
        <taxon>Streptophyta</taxon>
        <taxon>Embryophyta</taxon>
        <taxon>Tracheophyta</taxon>
        <taxon>Spermatophyta</taxon>
        <taxon>Magnoliopsida</taxon>
        <taxon>Liliopsida</taxon>
        <taxon>Asparagales</taxon>
        <taxon>Orchidaceae</taxon>
        <taxon>Epidendroideae</taxon>
        <taxon>Malaxideae</taxon>
        <taxon>Dendrobiinae</taxon>
        <taxon>Dendrobium</taxon>
    </lineage>
</organism>
<comment type="caution">
    <text evidence="2">The sequence shown here is derived from an EMBL/GenBank/DDBJ whole genome shotgun (WGS) entry which is preliminary data.</text>
</comment>
<keyword evidence="3" id="KW-1185">Reference proteome</keyword>
<sequence length="69" mass="8094">MEEKEKALTYDAQTRIRRYGYNTTRIQDKSIIENIGHEHGLNTSLDLGRREDPTRPRSKDLECKLGVEF</sequence>
<evidence type="ECO:0000256" key="1">
    <source>
        <dbReference type="SAM" id="MobiDB-lite"/>
    </source>
</evidence>
<proteinExistence type="predicted"/>
<reference evidence="2 3" key="1">
    <citation type="journal article" date="2024" name="Plant Biotechnol. J.">
        <title>Dendrobium thyrsiflorum genome and its molecular insights into genes involved in important horticultural traits.</title>
        <authorList>
            <person name="Chen B."/>
            <person name="Wang J.Y."/>
            <person name="Zheng P.J."/>
            <person name="Li K.L."/>
            <person name="Liang Y.M."/>
            <person name="Chen X.F."/>
            <person name="Zhang C."/>
            <person name="Zhao X."/>
            <person name="He X."/>
            <person name="Zhang G.Q."/>
            <person name="Liu Z.J."/>
            <person name="Xu Q."/>
        </authorList>
    </citation>
    <scope>NUCLEOTIDE SEQUENCE [LARGE SCALE GENOMIC DNA]</scope>
    <source>
        <strain evidence="2">GZMU011</strain>
    </source>
</reference>